<name>A0ABR8E3M1_9NOSO</name>
<dbReference type="Proteomes" id="UP000623440">
    <property type="component" value="Unassembled WGS sequence"/>
</dbReference>
<comment type="caution">
    <text evidence="2">The sequence shown here is derived from an EMBL/GenBank/DDBJ whole genome shotgun (WGS) entry which is preliminary data.</text>
</comment>
<evidence type="ECO:0000313" key="2">
    <source>
        <dbReference type="EMBL" id="MBD2535244.1"/>
    </source>
</evidence>
<organism evidence="2 3">
    <name type="scientific">Nostoc flagelliforme FACHB-838</name>
    <dbReference type="NCBI Taxonomy" id="2692904"/>
    <lineage>
        <taxon>Bacteria</taxon>
        <taxon>Bacillati</taxon>
        <taxon>Cyanobacteriota</taxon>
        <taxon>Cyanophyceae</taxon>
        <taxon>Nostocales</taxon>
        <taxon>Nostocaceae</taxon>
        <taxon>Nostoc</taxon>
    </lineage>
</organism>
<dbReference type="PANTHER" id="PTHR10098">
    <property type="entry name" value="RAPSYN-RELATED"/>
    <property type="match status" value="1"/>
</dbReference>
<feature type="domain" description="CHAT" evidence="1">
    <location>
        <begin position="196"/>
        <end position="472"/>
    </location>
</feature>
<dbReference type="InterPro" id="IPR024983">
    <property type="entry name" value="CHAT_dom"/>
</dbReference>
<sequence length="474" mass="53004">MIFNSLRLLKHPLRLAQSIRASDIAYKWQQQLGQIYEKQGKTELALKNYDAAIANMAQVRDSLLSTNGDLQFSFQDEMEPTYRNYMRLLLASPNPDLKRVIQINEGLQIARLENFLRCGKIDLVALNQLQNLNSALAVIHIIDLGNTIELIIQSTDGSFHHHSVNSKKVRANVDHLLETLQDEELSSTDERVIISYSQAIYEKLIAPIKTYLPPSGTLIFILDKSFQSLPMGLLYDGKDYLIKHFSIAETLGSRVRQPKSLHKDQLKALIAGLSKDSPSFTDPNAPQGSKPLLQTAQEVKDVEKQTKSSTALLDDKFTIKRFEEELSQNNFPIVHISTHAQFSSDPFKTVLLAYDKVINIKDFGSLIKGTTQNSQDAIELLVLSACQTAKGNKHSVLGIAGIAVQAGARSTVATLWQVDADSTAQVMREFYKGLKNGETKAEALRLAQLSLLSDPKYKNKPYHWAPFLLVGSWL</sequence>
<evidence type="ECO:0000259" key="1">
    <source>
        <dbReference type="Pfam" id="PF12770"/>
    </source>
</evidence>
<gene>
    <name evidence="2" type="ORF">H6G97_39875</name>
</gene>
<keyword evidence="3" id="KW-1185">Reference proteome</keyword>
<protein>
    <submittedName>
        <fullName evidence="2">CHAT domain-containing protein</fullName>
    </submittedName>
</protein>
<accession>A0ABR8E3M1</accession>
<dbReference type="EMBL" id="JACJSI010000251">
    <property type="protein sequence ID" value="MBD2535244.1"/>
    <property type="molecule type" value="Genomic_DNA"/>
</dbReference>
<dbReference type="Pfam" id="PF12770">
    <property type="entry name" value="CHAT"/>
    <property type="match status" value="1"/>
</dbReference>
<proteinExistence type="predicted"/>
<reference evidence="2 3" key="1">
    <citation type="journal article" date="2020" name="ISME J.">
        <title>Comparative genomics reveals insights into cyanobacterial evolution and habitat adaptation.</title>
        <authorList>
            <person name="Chen M.Y."/>
            <person name="Teng W.K."/>
            <person name="Zhao L."/>
            <person name="Hu C.X."/>
            <person name="Zhou Y.K."/>
            <person name="Han B.P."/>
            <person name="Song L.R."/>
            <person name="Shu W.S."/>
        </authorList>
    </citation>
    <scope>NUCLEOTIDE SEQUENCE [LARGE SCALE GENOMIC DNA]</scope>
    <source>
        <strain evidence="2 3">FACHB-838</strain>
    </source>
</reference>
<dbReference type="PANTHER" id="PTHR10098:SF112">
    <property type="entry name" value="SLR0380 PROTEIN"/>
    <property type="match status" value="1"/>
</dbReference>
<evidence type="ECO:0000313" key="3">
    <source>
        <dbReference type="Proteomes" id="UP000623440"/>
    </source>
</evidence>